<name>A0ABR7IAH2_9FIRM</name>
<gene>
    <name evidence="2" type="ORF">H8Z76_07835</name>
</gene>
<keyword evidence="1" id="KW-0175">Coiled coil</keyword>
<comment type="caution">
    <text evidence="2">The sequence shown here is derived from an EMBL/GenBank/DDBJ whole genome shotgun (WGS) entry which is preliminary data.</text>
</comment>
<accession>A0ABR7IAH2</accession>
<evidence type="ECO:0000313" key="2">
    <source>
        <dbReference type="EMBL" id="MBC5753938.1"/>
    </source>
</evidence>
<feature type="coiled-coil region" evidence="1">
    <location>
        <begin position="4"/>
        <end position="38"/>
    </location>
</feature>
<sequence length="80" mass="9455">MKMEEILKLQIADLDTEIEDCKRDIRELCDEARQLSKEEDNQRLMDHLDGLNRRITAVRATCDALQVKRSDYQYLLNQGE</sequence>
<organism evidence="2 3">
    <name type="scientific">Roseburia yibonii</name>
    <dbReference type="NCBI Taxonomy" id="2763063"/>
    <lineage>
        <taxon>Bacteria</taxon>
        <taxon>Bacillati</taxon>
        <taxon>Bacillota</taxon>
        <taxon>Clostridia</taxon>
        <taxon>Lachnospirales</taxon>
        <taxon>Lachnospiraceae</taxon>
        <taxon>Roseburia</taxon>
    </lineage>
</organism>
<dbReference type="RefSeq" id="WP_022514790.1">
    <property type="nucleotide sequence ID" value="NZ_JACOQH010000004.1"/>
</dbReference>
<keyword evidence="3" id="KW-1185">Reference proteome</keyword>
<evidence type="ECO:0000313" key="3">
    <source>
        <dbReference type="Proteomes" id="UP000621540"/>
    </source>
</evidence>
<dbReference type="Proteomes" id="UP000621540">
    <property type="component" value="Unassembled WGS sequence"/>
</dbReference>
<dbReference type="EMBL" id="JACOQH010000004">
    <property type="protein sequence ID" value="MBC5753938.1"/>
    <property type="molecule type" value="Genomic_DNA"/>
</dbReference>
<reference evidence="2 3" key="1">
    <citation type="submission" date="2020-08" db="EMBL/GenBank/DDBJ databases">
        <title>Genome public.</title>
        <authorList>
            <person name="Liu C."/>
            <person name="Sun Q."/>
        </authorList>
    </citation>
    <scope>NUCLEOTIDE SEQUENCE [LARGE SCALE GENOMIC DNA]</scope>
    <source>
        <strain evidence="2 3">BX0805</strain>
    </source>
</reference>
<protein>
    <submittedName>
        <fullName evidence="2">Uncharacterized protein</fullName>
    </submittedName>
</protein>
<proteinExistence type="predicted"/>
<evidence type="ECO:0000256" key="1">
    <source>
        <dbReference type="SAM" id="Coils"/>
    </source>
</evidence>